<protein>
    <submittedName>
        <fullName evidence="1">Uncharacterized protein</fullName>
    </submittedName>
</protein>
<dbReference type="EMBL" id="GL534459">
    <property type="protein sequence ID" value="EFQ92075.1"/>
    <property type="molecule type" value="Genomic_DNA"/>
</dbReference>
<evidence type="ECO:0000313" key="2">
    <source>
        <dbReference type="Proteomes" id="UP000001067"/>
    </source>
</evidence>
<organism evidence="2">
    <name type="scientific">Pyrenophora teres f. teres (strain 0-1)</name>
    <name type="common">Barley net blotch fungus</name>
    <name type="synonym">Drechslera teres f. teres</name>
    <dbReference type="NCBI Taxonomy" id="861557"/>
    <lineage>
        <taxon>Eukaryota</taxon>
        <taxon>Fungi</taxon>
        <taxon>Dikarya</taxon>
        <taxon>Ascomycota</taxon>
        <taxon>Pezizomycotina</taxon>
        <taxon>Dothideomycetes</taxon>
        <taxon>Pleosporomycetidae</taxon>
        <taxon>Pleosporales</taxon>
        <taxon>Pleosporineae</taxon>
        <taxon>Pleosporaceae</taxon>
        <taxon>Pyrenophora</taxon>
    </lineage>
</organism>
<dbReference type="KEGG" id="pte:PTT_10909"/>
<dbReference type="eggNOG" id="ENOG502TGRC">
    <property type="taxonomic scope" value="Eukaryota"/>
</dbReference>
<dbReference type="InterPro" id="IPR038883">
    <property type="entry name" value="AN11006-like"/>
</dbReference>
<dbReference type="PANTHER" id="PTHR42085:SF2">
    <property type="entry name" value="F-BOX DOMAIN-CONTAINING PROTEIN"/>
    <property type="match status" value="1"/>
</dbReference>
<sequence length="484" mass="54075">MESLALFLAQLPVRSEDKHQFLTLPGEIRNQIYAYIAVSFPQEIDVNRARAIGNALNIEQTDLHHIPLVNCFPGITFTNKQVYAELVHILVANTRFVLRSDADAHVLNRFLEYSKTRKCVQSLAFPQITRPVQISSFVQPSLFQTCRNIRELSIVVDSEAVMPFFDEPPKGTTEDDPNGKVTVMWRWGLPTLTRLSKLEKFMMQCEIRPGQAVTYDAFESVARWINLHLRSDIVLLENGTTEDREVRQRHVRFTGASGHIEVAVWSWTIVRQLNGSANIFMTMENVQNSHQVPVVTAPAPLQNGDTAGLSLPAPAGANAAIGIHLALKGSFMVDITAEREAPRADPNHPLFRKGVTSHPSQSTQWQNTVLPYIRQLIFKVSSITDIFYMGRILQCPLLPGLHENVMKLDMAGFDWFSGVTHNCRSNTFLDLASTISPLREAAFTLHAASITTSMWGERLMIELEATDAVRARDSTDVPASSASA</sequence>
<reference evidence="1 2" key="1">
    <citation type="journal article" date="2010" name="Genome Biol.">
        <title>A first genome assembly of the barley fungal pathogen Pyrenophora teres f. teres.</title>
        <authorList>
            <person name="Ellwood S.R."/>
            <person name="Liu Z."/>
            <person name="Syme R.A."/>
            <person name="Lai Z."/>
            <person name="Hane J.K."/>
            <person name="Keiper F."/>
            <person name="Moffat C.S."/>
            <person name="Oliver R.P."/>
            <person name="Friesen T.L."/>
        </authorList>
    </citation>
    <scope>NUCLEOTIDE SEQUENCE [LARGE SCALE GENOMIC DNA]</scope>
    <source>
        <strain evidence="1 2">0-1</strain>
    </source>
</reference>
<proteinExistence type="predicted"/>
<name>E3RQC9_PYRTT</name>
<dbReference type="PANTHER" id="PTHR42085">
    <property type="entry name" value="F-BOX DOMAIN-CONTAINING PROTEIN"/>
    <property type="match status" value="1"/>
</dbReference>
<dbReference type="HOGENOM" id="CLU_563983_0_0_1"/>
<evidence type="ECO:0000313" key="1">
    <source>
        <dbReference type="EMBL" id="EFQ92075.1"/>
    </source>
</evidence>
<accession>E3RQC9</accession>
<dbReference type="Proteomes" id="UP000001067">
    <property type="component" value="Unassembled WGS sequence"/>
</dbReference>
<dbReference type="OrthoDB" id="3794650at2759"/>
<keyword evidence="2" id="KW-1185">Reference proteome</keyword>
<gene>
    <name evidence="1" type="ORF">PTT_10909</name>
</gene>
<dbReference type="AlphaFoldDB" id="E3RQC9"/>